<sequence length="67" mass="7068">MGFQFLRSLCNITSTSNSTTTTTTTTTVITTTTSTITPSTVPLPRLSQQTGDTFSIALASCLPPYSC</sequence>
<dbReference type="Proteomes" id="UP000324222">
    <property type="component" value="Unassembled WGS sequence"/>
</dbReference>
<dbReference type="AlphaFoldDB" id="A0A5B7H1N8"/>
<dbReference type="EMBL" id="VSRR010020410">
    <property type="protein sequence ID" value="MPC63098.1"/>
    <property type="molecule type" value="Genomic_DNA"/>
</dbReference>
<evidence type="ECO:0000313" key="2">
    <source>
        <dbReference type="Proteomes" id="UP000324222"/>
    </source>
</evidence>
<organism evidence="1 2">
    <name type="scientific">Portunus trituberculatus</name>
    <name type="common">Swimming crab</name>
    <name type="synonym">Neptunus trituberculatus</name>
    <dbReference type="NCBI Taxonomy" id="210409"/>
    <lineage>
        <taxon>Eukaryota</taxon>
        <taxon>Metazoa</taxon>
        <taxon>Ecdysozoa</taxon>
        <taxon>Arthropoda</taxon>
        <taxon>Crustacea</taxon>
        <taxon>Multicrustacea</taxon>
        <taxon>Malacostraca</taxon>
        <taxon>Eumalacostraca</taxon>
        <taxon>Eucarida</taxon>
        <taxon>Decapoda</taxon>
        <taxon>Pleocyemata</taxon>
        <taxon>Brachyura</taxon>
        <taxon>Eubrachyura</taxon>
        <taxon>Portunoidea</taxon>
        <taxon>Portunidae</taxon>
        <taxon>Portuninae</taxon>
        <taxon>Portunus</taxon>
    </lineage>
</organism>
<comment type="caution">
    <text evidence="1">The sequence shown here is derived from an EMBL/GenBank/DDBJ whole genome shotgun (WGS) entry which is preliminary data.</text>
</comment>
<proteinExistence type="predicted"/>
<protein>
    <submittedName>
        <fullName evidence="1">Uncharacterized protein</fullName>
    </submittedName>
</protein>
<reference evidence="1 2" key="1">
    <citation type="submission" date="2019-05" db="EMBL/GenBank/DDBJ databases">
        <title>Another draft genome of Portunus trituberculatus and its Hox gene families provides insights of decapod evolution.</title>
        <authorList>
            <person name="Jeong J.-H."/>
            <person name="Song I."/>
            <person name="Kim S."/>
            <person name="Choi T."/>
            <person name="Kim D."/>
            <person name="Ryu S."/>
            <person name="Kim W."/>
        </authorList>
    </citation>
    <scope>NUCLEOTIDE SEQUENCE [LARGE SCALE GENOMIC DNA]</scope>
    <source>
        <tissue evidence="1">Muscle</tissue>
    </source>
</reference>
<keyword evidence="2" id="KW-1185">Reference proteome</keyword>
<accession>A0A5B7H1N8</accession>
<evidence type="ECO:0000313" key="1">
    <source>
        <dbReference type="EMBL" id="MPC63098.1"/>
    </source>
</evidence>
<gene>
    <name evidence="1" type="ORF">E2C01_057192</name>
</gene>
<name>A0A5B7H1N8_PORTR</name>